<evidence type="ECO:0000313" key="9">
    <source>
        <dbReference type="Proteomes" id="UP000242381"/>
    </source>
</evidence>
<keyword evidence="2" id="KW-0963">Cytoplasm</keyword>
<gene>
    <name evidence="8" type="ORF">BCV71DRAFT_228995</name>
</gene>
<feature type="compositionally biased region" description="Basic and acidic residues" evidence="6">
    <location>
        <begin position="226"/>
        <end position="237"/>
    </location>
</feature>
<keyword evidence="3" id="KW-0344">Guanine-nucleotide releasing factor</keyword>
<evidence type="ECO:0000256" key="4">
    <source>
        <dbReference type="ARBA" id="ARBA00023006"/>
    </source>
</evidence>
<evidence type="ECO:0000259" key="7">
    <source>
        <dbReference type="PROSITE" id="PS51834"/>
    </source>
</evidence>
<evidence type="ECO:0000256" key="6">
    <source>
        <dbReference type="SAM" id="MobiDB-lite"/>
    </source>
</evidence>
<accession>A0A1X0RS74</accession>
<sequence>MCNKKTHHLTLFDIHARGYVHPVALSYITRDSSKMMLKFEDLMDRFSRASSHLKRGNYANFMLDLKCRLLDLEYTKLATKHLSKEAIDQAATVIKYIIDTLEGSYSAIEPPDDYKPVCIDTLYPVPNFERKLRSLAQLCRQSNKVIPLVYSMMEPSSSPPQERLTFSSSVMHDMYDEAIQYIQETTRYIGQSSIVLDLEEEESFVEPVSSVLTIGRTFMLNLENPQPREQESYKEPKASSSAPSVSIDSDIYPILFTASQLWNQTQDDIKLLKTLYRYKPIIVDVIFSLMTGRIVIVQGSLKSKEHVQEVVRALSVFVPGQSRKRHQIIGWLEEEALTHVDSIKLVGMDKHKVSSSMVHIESSSCVFDVDAKNGSLHSSPVYVEGYWIHQFLDRMTLFSTDASYLAYLHTMFMTISLKAFIYHHLYASDEFQLENIKSSHHTQKGYTSDNNSEAGSSTVSSSSTTLSRKWSQRLLSYLKKHEDQEEEDYSEDNQETVTPHRLMQEQQSTLPLADLFHQRPRRNSVSTIYSMSSCGSDHSGVSDRNLLHQELTADDHALFEEDEKEDEEEDGTEEYSHRRKQEQVGPDGVSLIERRGRRFLQEKLRVYGDDQTIVVYLATSLL</sequence>
<proteinExistence type="inferred from homology"/>
<dbReference type="VEuPathDB" id="FungiDB:BCV72DRAFT_250288"/>
<evidence type="ECO:0000256" key="2">
    <source>
        <dbReference type="ARBA" id="ARBA00022490"/>
    </source>
</evidence>
<comment type="subcellular location">
    <subcellularLocation>
        <location evidence="1">Cytoplasm</location>
    </subcellularLocation>
</comment>
<dbReference type="EMBL" id="KV921447">
    <property type="protein sequence ID" value="ORE14923.1"/>
    <property type="molecule type" value="Genomic_DNA"/>
</dbReference>
<dbReference type="PANTHER" id="PTHR31334">
    <property type="entry name" value="SMITH-MAGENIS SYNDROME REGION GENE 8 PROTEIN"/>
    <property type="match status" value="1"/>
</dbReference>
<dbReference type="GO" id="GO:0005737">
    <property type="term" value="C:cytoplasm"/>
    <property type="evidence" value="ECO:0007669"/>
    <property type="project" value="UniProtKB-SubCell"/>
</dbReference>
<name>A0A1X0RS74_RHIZD</name>
<evidence type="ECO:0000256" key="3">
    <source>
        <dbReference type="ARBA" id="ARBA00022658"/>
    </source>
</evidence>
<protein>
    <recommendedName>
        <fullName evidence="7">UDENN FLCN/SMCR8-type domain-containing protein</fullName>
    </recommendedName>
</protein>
<feature type="region of interest" description="Disordered" evidence="6">
    <location>
        <begin position="225"/>
        <end position="244"/>
    </location>
</feature>
<keyword evidence="4" id="KW-0072">Autophagy</keyword>
<dbReference type="InterPro" id="IPR037521">
    <property type="entry name" value="FLCN/SMCR8_DENN"/>
</dbReference>
<dbReference type="GO" id="GO:0006914">
    <property type="term" value="P:autophagy"/>
    <property type="evidence" value="ECO:0007669"/>
    <property type="project" value="UniProtKB-KW"/>
</dbReference>
<dbReference type="GO" id="GO:0032045">
    <property type="term" value="C:guanyl-nucleotide exchange factor complex"/>
    <property type="evidence" value="ECO:0007669"/>
    <property type="project" value="TreeGrafter"/>
</dbReference>
<evidence type="ECO:0000313" key="8">
    <source>
        <dbReference type="EMBL" id="ORE14923.1"/>
    </source>
</evidence>
<dbReference type="OMA" id="TEEYSHR"/>
<organism evidence="8 9">
    <name type="scientific">Rhizopus microsporus</name>
    <dbReference type="NCBI Taxonomy" id="58291"/>
    <lineage>
        <taxon>Eukaryota</taxon>
        <taxon>Fungi</taxon>
        <taxon>Fungi incertae sedis</taxon>
        <taxon>Mucoromycota</taxon>
        <taxon>Mucoromycotina</taxon>
        <taxon>Mucoromycetes</taxon>
        <taxon>Mucorales</taxon>
        <taxon>Mucorineae</taxon>
        <taxon>Rhizopodaceae</taxon>
        <taxon>Rhizopus</taxon>
    </lineage>
</organism>
<evidence type="ECO:0000256" key="5">
    <source>
        <dbReference type="ARBA" id="ARBA00038137"/>
    </source>
</evidence>
<comment type="similarity">
    <text evidence="5">Belongs to the SMCR8 family.</text>
</comment>
<feature type="region of interest" description="Disordered" evidence="6">
    <location>
        <begin position="556"/>
        <end position="590"/>
    </location>
</feature>
<reference evidence="8 9" key="1">
    <citation type="journal article" date="2016" name="Proc. Natl. Acad. Sci. U.S.A.">
        <title>Lipid metabolic changes in an early divergent fungus govern the establishment of a mutualistic symbiosis with endobacteria.</title>
        <authorList>
            <person name="Lastovetsky O.A."/>
            <person name="Gaspar M.L."/>
            <person name="Mondo S.J."/>
            <person name="LaButti K.M."/>
            <person name="Sandor L."/>
            <person name="Grigoriev I.V."/>
            <person name="Henry S.A."/>
            <person name="Pawlowska T.E."/>
        </authorList>
    </citation>
    <scope>NUCLEOTIDE SEQUENCE [LARGE SCALE GENOMIC DNA]</scope>
    <source>
        <strain evidence="8 9">ATCC 11559</strain>
    </source>
</reference>
<feature type="compositionally biased region" description="Acidic residues" evidence="6">
    <location>
        <begin position="560"/>
        <end position="573"/>
    </location>
</feature>
<feature type="region of interest" description="Disordered" evidence="6">
    <location>
        <begin position="441"/>
        <end position="462"/>
    </location>
</feature>
<feature type="compositionally biased region" description="Low complexity" evidence="6">
    <location>
        <begin position="452"/>
        <end position="462"/>
    </location>
</feature>
<feature type="domain" description="UDENN FLCN/SMCR8-type" evidence="7">
    <location>
        <begin position="1"/>
        <end position="462"/>
    </location>
</feature>
<dbReference type="PROSITE" id="PS51834">
    <property type="entry name" value="DENN_FLCN_SMCR8"/>
    <property type="match status" value="1"/>
</dbReference>
<dbReference type="AlphaFoldDB" id="A0A1X0RS74"/>
<dbReference type="Proteomes" id="UP000242381">
    <property type="component" value="Unassembled WGS sequence"/>
</dbReference>
<dbReference type="GO" id="GO:0005085">
    <property type="term" value="F:guanyl-nucleotide exchange factor activity"/>
    <property type="evidence" value="ECO:0007669"/>
    <property type="project" value="UniProtKB-KW"/>
</dbReference>
<evidence type="ECO:0000256" key="1">
    <source>
        <dbReference type="ARBA" id="ARBA00004496"/>
    </source>
</evidence>
<dbReference type="PANTHER" id="PTHR31334:SF1">
    <property type="entry name" value="GUANINE NUCLEOTIDE EXCHANGE PROTEIN SMCR8"/>
    <property type="match status" value="1"/>
</dbReference>